<dbReference type="InterPro" id="IPR001810">
    <property type="entry name" value="F-box_dom"/>
</dbReference>
<feature type="domain" description="F-box" evidence="3">
    <location>
        <begin position="257"/>
        <end position="306"/>
    </location>
</feature>
<keyword evidence="1" id="KW-0833">Ubl conjugation pathway</keyword>
<dbReference type="Proteomes" id="UP000694388">
    <property type="component" value="Unplaced"/>
</dbReference>
<evidence type="ECO:0000256" key="2">
    <source>
        <dbReference type="SAM" id="MobiDB-lite"/>
    </source>
</evidence>
<organism evidence="4 5">
    <name type="scientific">Eptatretus burgeri</name>
    <name type="common">Inshore hagfish</name>
    <dbReference type="NCBI Taxonomy" id="7764"/>
    <lineage>
        <taxon>Eukaryota</taxon>
        <taxon>Metazoa</taxon>
        <taxon>Chordata</taxon>
        <taxon>Craniata</taxon>
        <taxon>Vertebrata</taxon>
        <taxon>Cyclostomata</taxon>
        <taxon>Myxini</taxon>
        <taxon>Myxiniformes</taxon>
        <taxon>Myxinidae</taxon>
        <taxon>Eptatretinae</taxon>
        <taxon>Eptatretus</taxon>
    </lineage>
</organism>
<accession>A0A8C4QCT6</accession>
<dbReference type="InterPro" id="IPR036047">
    <property type="entry name" value="F-box-like_dom_sf"/>
</dbReference>
<reference evidence="4" key="1">
    <citation type="submission" date="2025-08" db="UniProtKB">
        <authorList>
            <consortium name="Ensembl"/>
        </authorList>
    </citation>
    <scope>IDENTIFICATION</scope>
</reference>
<name>A0A8C4QCT6_EPTBU</name>
<evidence type="ECO:0000256" key="1">
    <source>
        <dbReference type="ARBA" id="ARBA00022786"/>
    </source>
</evidence>
<dbReference type="AlphaFoldDB" id="A0A8C4QCT6"/>
<evidence type="ECO:0000313" key="4">
    <source>
        <dbReference type="Ensembl" id="ENSEBUP00000012875.1"/>
    </source>
</evidence>
<dbReference type="CDD" id="cd22117">
    <property type="entry name" value="F-box_FBXL4"/>
    <property type="match status" value="1"/>
</dbReference>
<dbReference type="PROSITE" id="PS50181">
    <property type="entry name" value="FBOX"/>
    <property type="match status" value="1"/>
</dbReference>
<dbReference type="SMART" id="SM00367">
    <property type="entry name" value="LRR_CC"/>
    <property type="match status" value="6"/>
</dbReference>
<protein>
    <submittedName>
        <fullName evidence="4">F-box and leucine-rich repeat protein 4</fullName>
    </submittedName>
</protein>
<dbReference type="Ensembl" id="ENSEBUT00000013451.1">
    <property type="protein sequence ID" value="ENSEBUP00000012875.1"/>
    <property type="gene ID" value="ENSEBUG00000008165.1"/>
</dbReference>
<dbReference type="GeneTree" id="ENSGT00940000155184"/>
<dbReference type="PANTHER" id="PTHR13318">
    <property type="entry name" value="PARTNER OF PAIRED, ISOFORM B-RELATED"/>
    <property type="match status" value="1"/>
</dbReference>
<evidence type="ECO:0000259" key="3">
    <source>
        <dbReference type="PROSITE" id="PS50181"/>
    </source>
</evidence>
<dbReference type="SUPFAM" id="SSF52047">
    <property type="entry name" value="RNI-like"/>
    <property type="match status" value="1"/>
</dbReference>
<dbReference type="InterPro" id="IPR006553">
    <property type="entry name" value="Leu-rich_rpt_Cys-con_subtyp"/>
</dbReference>
<dbReference type="Gene3D" id="3.80.10.10">
    <property type="entry name" value="Ribonuclease Inhibitor"/>
    <property type="match status" value="2"/>
</dbReference>
<dbReference type="GO" id="GO:0031146">
    <property type="term" value="P:SCF-dependent proteasomal ubiquitin-dependent protein catabolic process"/>
    <property type="evidence" value="ECO:0007669"/>
    <property type="project" value="TreeGrafter"/>
</dbReference>
<evidence type="ECO:0000313" key="5">
    <source>
        <dbReference type="Proteomes" id="UP000694388"/>
    </source>
</evidence>
<dbReference type="Pfam" id="PF00646">
    <property type="entry name" value="F-box"/>
    <property type="match status" value="1"/>
</dbReference>
<dbReference type="OMA" id="QNTMERS"/>
<dbReference type="InterPro" id="IPR032675">
    <property type="entry name" value="LRR_dom_sf"/>
</dbReference>
<proteinExistence type="predicted"/>
<dbReference type="GO" id="GO:0019005">
    <property type="term" value="C:SCF ubiquitin ligase complex"/>
    <property type="evidence" value="ECO:0007669"/>
    <property type="project" value="TreeGrafter"/>
</dbReference>
<sequence length="573" mass="66125">RTKTYASVLRKKSQRLFPQPSHLELSQHMGQVLDMSSHFGGCDSTWNLVGPPNIFSLDEDFTHVAVPRTCGSWRDRLSRWTHGRCPKNPEWFKSQNFIVLLFDVPVFPTRVKVLGMYQPGCMVRILAKSWDEGEDSAVCRWRTLWSGPADPNLPPNVFYEFSPPIHPPGFATNVLRLEFSCSLNAYCLELVDVVLYGIPVDIMQPKKSKNEDLAESERLRQRQNTMERSRRRDMVEHMEEERRVDEEEEKLSPFTNNGYFDLLPFEIIEIILSHLTLPELCCLAQCSRTLRTLRNYCYNPSMYKHLDLKPFWPSLCEQDLLALKPRLTCARSLGLSWTGNDGRFSTTWSEHLLHLELANCHWITNKSLESVTMLCPNLRDLDLSSCHRIPPRKFRQLSSLQRLQRLVLYRTRIDVSCLCRLCAFTLFLASNCQQLRSLNMWGSIGLTEVGLAHLTSRCKDIEVLDLGWCTNVWTESGVLSDMLRELPRLRRLVLTGNLSISDTDLEPLANHCPLLEQLDILGAPLVTHGGIFHLLDTCRHMCFLDVSFCFRVDEEMAFQLANRFPHICIKYSS</sequence>
<dbReference type="SUPFAM" id="SSF81383">
    <property type="entry name" value="F-box domain"/>
    <property type="match status" value="1"/>
</dbReference>
<reference evidence="4" key="2">
    <citation type="submission" date="2025-09" db="UniProtKB">
        <authorList>
            <consortium name="Ensembl"/>
        </authorList>
    </citation>
    <scope>IDENTIFICATION</scope>
</reference>
<keyword evidence="5" id="KW-1185">Reference proteome</keyword>
<feature type="region of interest" description="Disordered" evidence="2">
    <location>
        <begin position="207"/>
        <end position="248"/>
    </location>
</feature>
<dbReference type="Gene3D" id="1.20.1280.50">
    <property type="match status" value="1"/>
</dbReference>
<feature type="compositionally biased region" description="Basic and acidic residues" evidence="2">
    <location>
        <begin position="208"/>
        <end position="245"/>
    </location>
</feature>